<evidence type="ECO:0000256" key="1">
    <source>
        <dbReference type="SAM" id="MobiDB-lite"/>
    </source>
</evidence>
<protein>
    <recommendedName>
        <fullName evidence="3">Fibrinogen C-terminal domain-containing protein</fullName>
    </recommendedName>
</protein>
<dbReference type="Pfam" id="PF00147">
    <property type="entry name" value="Fibrinogen_C"/>
    <property type="match status" value="1"/>
</dbReference>
<feature type="region of interest" description="Disordered" evidence="1">
    <location>
        <begin position="31"/>
        <end position="58"/>
    </location>
</feature>
<keyword evidence="5" id="KW-1185">Reference proteome</keyword>
<gene>
    <name evidence="4" type="primary">100640488</name>
</gene>
<dbReference type="EnsemblMetazoa" id="XM_003385384.2">
    <property type="protein sequence ID" value="XP_003385432.1"/>
    <property type="gene ID" value="LOC100640488"/>
</dbReference>
<sequence length="335" mass="36339">MSSFIHNKPVLIVACLALVNIGLVSGNCPDDTTSSPLPSHTSSESTTNIASGTPSPSLTVQSAAVPTVGESSTVSPSVAVTTSIAAVVTPSPTPTPPWVNGIPDPPSTQVNAQPVCFAPPDCKTWLEMGANESKVYPISPDGTNVVLVYCDMETDGGGWTVLLRRQDGSVEFHRNLAQYESGFGDLTGEHWLGNVKMHQLTNQGGTYTLRVEIAFRYKYPGVKQYAKYSRFSIGDSNSAYQLSLSGYSGTGFDALTGHNGLRFSTYDRDLDTWGGVHCASNRNNGGWWYHGCYHANLTGRYGTHQYGFDWMSSRDPKAGPQFDELKFAEMKMRRN</sequence>
<dbReference type="OrthoDB" id="6159560at2759"/>
<evidence type="ECO:0000259" key="3">
    <source>
        <dbReference type="PROSITE" id="PS51406"/>
    </source>
</evidence>
<dbReference type="eggNOG" id="KOG2579">
    <property type="taxonomic scope" value="Eukaryota"/>
</dbReference>
<dbReference type="InterPro" id="IPR036056">
    <property type="entry name" value="Fibrinogen-like_C"/>
</dbReference>
<dbReference type="Proteomes" id="UP000007879">
    <property type="component" value="Unassembled WGS sequence"/>
</dbReference>
<feature type="signal peptide" evidence="2">
    <location>
        <begin position="1"/>
        <end position="26"/>
    </location>
</feature>
<organism evidence="4">
    <name type="scientific">Amphimedon queenslandica</name>
    <name type="common">Sponge</name>
    <dbReference type="NCBI Taxonomy" id="400682"/>
    <lineage>
        <taxon>Eukaryota</taxon>
        <taxon>Metazoa</taxon>
        <taxon>Porifera</taxon>
        <taxon>Demospongiae</taxon>
        <taxon>Heteroscleromorpha</taxon>
        <taxon>Haplosclerida</taxon>
        <taxon>Niphatidae</taxon>
        <taxon>Amphimedon</taxon>
    </lineage>
</organism>
<dbReference type="OMA" id="DIGTEYW"/>
<reference evidence="5" key="1">
    <citation type="journal article" date="2010" name="Nature">
        <title>The Amphimedon queenslandica genome and the evolution of animal complexity.</title>
        <authorList>
            <person name="Srivastava M."/>
            <person name="Simakov O."/>
            <person name="Chapman J."/>
            <person name="Fahey B."/>
            <person name="Gauthier M.E."/>
            <person name="Mitros T."/>
            <person name="Richards G.S."/>
            <person name="Conaco C."/>
            <person name="Dacre M."/>
            <person name="Hellsten U."/>
            <person name="Larroux C."/>
            <person name="Putnam N.H."/>
            <person name="Stanke M."/>
            <person name="Adamska M."/>
            <person name="Darling A."/>
            <person name="Degnan S.M."/>
            <person name="Oakley T.H."/>
            <person name="Plachetzki D.C."/>
            <person name="Zhai Y."/>
            <person name="Adamski M."/>
            <person name="Calcino A."/>
            <person name="Cummins S.F."/>
            <person name="Goodstein D.M."/>
            <person name="Harris C."/>
            <person name="Jackson D.J."/>
            <person name="Leys S.P."/>
            <person name="Shu S."/>
            <person name="Woodcroft B.J."/>
            <person name="Vervoort M."/>
            <person name="Kosik K.S."/>
            <person name="Manning G."/>
            <person name="Degnan B.M."/>
            <person name="Rokhsar D.S."/>
        </authorList>
    </citation>
    <scope>NUCLEOTIDE SEQUENCE [LARGE SCALE GENOMIC DNA]</scope>
</reference>
<dbReference type="AlphaFoldDB" id="A0A1X7V8T6"/>
<feature type="compositionally biased region" description="Polar residues" evidence="1">
    <location>
        <begin position="48"/>
        <end position="58"/>
    </location>
</feature>
<evidence type="ECO:0000313" key="5">
    <source>
        <dbReference type="Proteomes" id="UP000007879"/>
    </source>
</evidence>
<evidence type="ECO:0000256" key="2">
    <source>
        <dbReference type="SAM" id="SignalP"/>
    </source>
</evidence>
<accession>A0A1X7V8T6</accession>
<feature type="chain" id="PRO_5010880872" description="Fibrinogen C-terminal domain-containing protein" evidence="2">
    <location>
        <begin position="27"/>
        <end position="335"/>
    </location>
</feature>
<feature type="compositionally biased region" description="Low complexity" evidence="1">
    <location>
        <begin position="32"/>
        <end position="47"/>
    </location>
</feature>
<name>A0A1X7V8T6_AMPQE</name>
<dbReference type="InterPro" id="IPR002181">
    <property type="entry name" value="Fibrinogen_a/b/g_C_dom"/>
</dbReference>
<dbReference type="NCBIfam" id="NF040941">
    <property type="entry name" value="GGGWT_bact"/>
    <property type="match status" value="1"/>
</dbReference>
<dbReference type="PANTHER" id="PTHR19143">
    <property type="entry name" value="FIBRINOGEN/TENASCIN/ANGIOPOEITIN"/>
    <property type="match status" value="1"/>
</dbReference>
<dbReference type="SUPFAM" id="SSF56496">
    <property type="entry name" value="Fibrinogen C-terminal domain-like"/>
    <property type="match status" value="1"/>
</dbReference>
<dbReference type="Gene3D" id="3.90.215.10">
    <property type="entry name" value="Gamma Fibrinogen, chain A, domain 1"/>
    <property type="match status" value="1"/>
</dbReference>
<dbReference type="InParanoid" id="A0A1X7V8T6"/>
<dbReference type="STRING" id="400682.A0A1X7V8T6"/>
<dbReference type="InterPro" id="IPR014716">
    <property type="entry name" value="Fibrinogen_a/b/g_C_1"/>
</dbReference>
<feature type="domain" description="Fibrinogen C-terminal" evidence="3">
    <location>
        <begin position="113"/>
        <end position="335"/>
    </location>
</feature>
<dbReference type="PROSITE" id="PS51406">
    <property type="entry name" value="FIBRINOGEN_C_2"/>
    <property type="match status" value="1"/>
</dbReference>
<dbReference type="SMART" id="SM00186">
    <property type="entry name" value="FBG"/>
    <property type="match status" value="1"/>
</dbReference>
<keyword evidence="2" id="KW-0732">Signal</keyword>
<proteinExistence type="predicted"/>
<reference evidence="4" key="2">
    <citation type="submission" date="2017-05" db="UniProtKB">
        <authorList>
            <consortium name="EnsemblMetazoa"/>
        </authorList>
    </citation>
    <scope>IDENTIFICATION</scope>
</reference>
<dbReference type="CDD" id="cd00087">
    <property type="entry name" value="FReD"/>
    <property type="match status" value="1"/>
</dbReference>
<dbReference type="InterPro" id="IPR050373">
    <property type="entry name" value="Fibrinogen_C-term_domain"/>
</dbReference>
<dbReference type="KEGG" id="aqu:100640488"/>
<evidence type="ECO:0000313" key="4">
    <source>
        <dbReference type="EnsemblMetazoa" id="Aqu2.1.35927_001"/>
    </source>
</evidence>
<dbReference type="EnsemblMetazoa" id="Aqu2.1.35927_001">
    <property type="protein sequence ID" value="Aqu2.1.35927_001"/>
    <property type="gene ID" value="Aqu2.1.35927"/>
</dbReference>
<dbReference type="GO" id="GO:0005615">
    <property type="term" value="C:extracellular space"/>
    <property type="evidence" value="ECO:0007669"/>
    <property type="project" value="TreeGrafter"/>
</dbReference>